<keyword evidence="3" id="KW-1185">Reference proteome</keyword>
<feature type="region of interest" description="Disordered" evidence="1">
    <location>
        <begin position="33"/>
        <end position="65"/>
    </location>
</feature>
<accession>A0AAN7SYU2</accession>
<feature type="compositionally biased region" description="Basic and acidic residues" evidence="1">
    <location>
        <begin position="55"/>
        <end position="65"/>
    </location>
</feature>
<reference evidence="2 3" key="1">
    <citation type="submission" date="2023-08" db="EMBL/GenBank/DDBJ databases">
        <title>Black Yeasts Isolated from many extreme environments.</title>
        <authorList>
            <person name="Coleine C."/>
            <person name="Stajich J.E."/>
            <person name="Selbmann L."/>
        </authorList>
    </citation>
    <scope>NUCLEOTIDE SEQUENCE [LARGE SCALE GENOMIC DNA]</scope>
    <source>
        <strain evidence="2 3">CCFEE 5910</strain>
    </source>
</reference>
<evidence type="ECO:0000256" key="1">
    <source>
        <dbReference type="SAM" id="MobiDB-lite"/>
    </source>
</evidence>
<evidence type="ECO:0000313" key="3">
    <source>
        <dbReference type="Proteomes" id="UP001309876"/>
    </source>
</evidence>
<proteinExistence type="predicted"/>
<protein>
    <submittedName>
        <fullName evidence="2">Uncharacterized protein</fullName>
    </submittedName>
</protein>
<dbReference type="AlphaFoldDB" id="A0AAN7SYU2"/>
<name>A0AAN7SYU2_9EURO</name>
<dbReference type="Proteomes" id="UP001309876">
    <property type="component" value="Unassembled WGS sequence"/>
</dbReference>
<organism evidence="2 3">
    <name type="scientific">Lithohypha guttulata</name>
    <dbReference type="NCBI Taxonomy" id="1690604"/>
    <lineage>
        <taxon>Eukaryota</taxon>
        <taxon>Fungi</taxon>
        <taxon>Dikarya</taxon>
        <taxon>Ascomycota</taxon>
        <taxon>Pezizomycotina</taxon>
        <taxon>Eurotiomycetes</taxon>
        <taxon>Chaetothyriomycetidae</taxon>
        <taxon>Chaetothyriales</taxon>
        <taxon>Trichomeriaceae</taxon>
        <taxon>Lithohypha</taxon>
    </lineage>
</organism>
<dbReference type="EMBL" id="JAVRRJ010000005">
    <property type="protein sequence ID" value="KAK5084391.1"/>
    <property type="molecule type" value="Genomic_DNA"/>
</dbReference>
<comment type="caution">
    <text evidence="2">The sequence shown here is derived from an EMBL/GenBank/DDBJ whole genome shotgun (WGS) entry which is preliminary data.</text>
</comment>
<gene>
    <name evidence="2" type="ORF">LTR05_005467</name>
</gene>
<evidence type="ECO:0000313" key="2">
    <source>
        <dbReference type="EMBL" id="KAK5084391.1"/>
    </source>
</evidence>
<sequence length="65" mass="6831">MLLHKGPLSISSMSLSPMKDLVEAIAQTSASMKAAKCSPDDGQPLQSSNNGGTHIARDETSLFVE</sequence>